<name>A0A0G2HNK5_9SYNE</name>
<evidence type="ECO:0000313" key="1">
    <source>
        <dbReference type="EMBL" id="KKZ13165.1"/>
    </source>
</evidence>
<sequence length="106" mass="11744">MAGINTPMVAMDLPQIHSMSLDQLTQVLMDLSEGEAWIRFKPKQTVKALGSEVADAIETMLGEAGRRSRAPYELGTRVPLREFRLVVCRAVAESLLNQQTRESDDG</sequence>
<protein>
    <submittedName>
        <fullName evidence="1">Uncharacterized protein</fullName>
    </submittedName>
</protein>
<accession>A0A0G2HNK5</accession>
<comment type="caution">
    <text evidence="1">The sequence shown here is derived from an EMBL/GenBank/DDBJ whole genome shotgun (WGS) entry which is preliminary data.</text>
</comment>
<organism evidence="1 2">
    <name type="scientific">Candidatus Synechococcus spongiarum SP3</name>
    <dbReference type="NCBI Taxonomy" id="1604020"/>
    <lineage>
        <taxon>Bacteria</taxon>
        <taxon>Bacillati</taxon>
        <taxon>Cyanobacteriota</taxon>
        <taxon>Cyanophyceae</taxon>
        <taxon>Synechococcales</taxon>
        <taxon>Synechococcaceae</taxon>
        <taxon>Synechococcus</taxon>
    </lineage>
</organism>
<dbReference type="AlphaFoldDB" id="A0A0G2HNK5"/>
<reference evidence="1 2" key="1">
    <citation type="submission" date="2015-01" db="EMBL/GenBank/DDBJ databases">
        <title>Lifestyle Evolution in Cyanobacterial Symbionts of Sponges.</title>
        <authorList>
            <person name="Burgsdorf I."/>
            <person name="Slaby B.M."/>
            <person name="Handley K.M."/>
            <person name="Haber M."/>
            <person name="Blom J."/>
            <person name="Marshall C.W."/>
            <person name="Gilbert J.A."/>
            <person name="Hentschel U."/>
            <person name="Steindler L."/>
        </authorList>
    </citation>
    <scope>NUCLEOTIDE SEQUENCE [LARGE SCALE GENOMIC DNA]</scope>
    <source>
        <strain evidence="1">SP3</strain>
    </source>
</reference>
<dbReference type="EMBL" id="JXQG01000004">
    <property type="protein sequence ID" value="KKZ13165.1"/>
    <property type="molecule type" value="Genomic_DNA"/>
</dbReference>
<dbReference type="PATRIC" id="fig|1604020.3.peg.1229"/>
<gene>
    <name evidence="1" type="ORF">TE42_01380</name>
</gene>
<dbReference type="Proteomes" id="UP000035067">
    <property type="component" value="Unassembled WGS sequence"/>
</dbReference>
<evidence type="ECO:0000313" key="2">
    <source>
        <dbReference type="Proteomes" id="UP000035067"/>
    </source>
</evidence>
<proteinExistence type="predicted"/>